<dbReference type="Proteomes" id="UP001141806">
    <property type="component" value="Unassembled WGS sequence"/>
</dbReference>
<proteinExistence type="predicted"/>
<feature type="compositionally biased region" description="Acidic residues" evidence="1">
    <location>
        <begin position="301"/>
        <end position="314"/>
    </location>
</feature>
<dbReference type="GO" id="GO:0016702">
    <property type="term" value="F:oxidoreductase activity, acting on single donors with incorporation of molecular oxygen, incorporation of two atoms of oxygen"/>
    <property type="evidence" value="ECO:0007669"/>
    <property type="project" value="UniProtKB-ARBA"/>
</dbReference>
<dbReference type="Pfam" id="PF02900">
    <property type="entry name" value="LigB"/>
    <property type="match status" value="1"/>
</dbReference>
<accession>A0A9Q0JVJ0</accession>
<dbReference type="GO" id="GO:0008198">
    <property type="term" value="F:ferrous iron binding"/>
    <property type="evidence" value="ECO:0007669"/>
    <property type="project" value="InterPro"/>
</dbReference>
<dbReference type="GO" id="GO:0047938">
    <property type="term" value="F:glucose-6-phosphate 1-epimerase activity"/>
    <property type="evidence" value="ECO:0007669"/>
    <property type="project" value="TreeGrafter"/>
</dbReference>
<dbReference type="EMBL" id="JAMYWD010000012">
    <property type="protein sequence ID" value="KAJ4952010.1"/>
    <property type="molecule type" value="Genomic_DNA"/>
</dbReference>
<dbReference type="OrthoDB" id="782148at2759"/>
<dbReference type="SUPFAM" id="SSF74650">
    <property type="entry name" value="Galactose mutarotase-like"/>
    <property type="match status" value="1"/>
</dbReference>
<organism evidence="3 4">
    <name type="scientific">Protea cynaroides</name>
    <dbReference type="NCBI Taxonomy" id="273540"/>
    <lineage>
        <taxon>Eukaryota</taxon>
        <taxon>Viridiplantae</taxon>
        <taxon>Streptophyta</taxon>
        <taxon>Embryophyta</taxon>
        <taxon>Tracheophyta</taxon>
        <taxon>Spermatophyta</taxon>
        <taxon>Magnoliopsida</taxon>
        <taxon>Proteales</taxon>
        <taxon>Proteaceae</taxon>
        <taxon>Protea</taxon>
    </lineage>
</organism>
<dbReference type="GO" id="GO:0005737">
    <property type="term" value="C:cytoplasm"/>
    <property type="evidence" value="ECO:0007669"/>
    <property type="project" value="TreeGrafter"/>
</dbReference>
<dbReference type="InterPro" id="IPR011013">
    <property type="entry name" value="Gal_mutarotase_sf_dom"/>
</dbReference>
<name>A0A9Q0JVJ0_9MAGN</name>
<feature type="domain" description="Extradiol ring-cleavage dioxygenase class III enzyme subunit B" evidence="2">
    <location>
        <begin position="434"/>
        <end position="491"/>
    </location>
</feature>
<dbReference type="GO" id="GO:0005975">
    <property type="term" value="P:carbohydrate metabolic process"/>
    <property type="evidence" value="ECO:0007669"/>
    <property type="project" value="InterPro"/>
</dbReference>
<dbReference type="GO" id="GO:0030246">
    <property type="term" value="F:carbohydrate binding"/>
    <property type="evidence" value="ECO:0007669"/>
    <property type="project" value="InterPro"/>
</dbReference>
<evidence type="ECO:0000256" key="1">
    <source>
        <dbReference type="SAM" id="MobiDB-lite"/>
    </source>
</evidence>
<comment type="caution">
    <text evidence="3">The sequence shown here is derived from an EMBL/GenBank/DDBJ whole genome shotgun (WGS) entry which is preliminary data.</text>
</comment>
<reference evidence="3" key="1">
    <citation type="journal article" date="2023" name="Plant J.">
        <title>The genome of the king protea, Protea cynaroides.</title>
        <authorList>
            <person name="Chang J."/>
            <person name="Duong T.A."/>
            <person name="Schoeman C."/>
            <person name="Ma X."/>
            <person name="Roodt D."/>
            <person name="Barker N."/>
            <person name="Li Z."/>
            <person name="Van de Peer Y."/>
            <person name="Mizrachi E."/>
        </authorList>
    </citation>
    <scope>NUCLEOTIDE SEQUENCE</scope>
    <source>
        <tissue evidence="3">Young leaves</tissue>
    </source>
</reference>
<feature type="region of interest" description="Disordered" evidence="1">
    <location>
        <begin position="398"/>
        <end position="444"/>
    </location>
</feature>
<keyword evidence="4" id="KW-1185">Reference proteome</keyword>
<dbReference type="InterPro" id="IPR014718">
    <property type="entry name" value="GH-type_carb-bd"/>
</dbReference>
<sequence>MADSSFLHSPHCILHTFPNPIKNLNTFHSPLLFNFNHHRNKRDFSLLAINYTSQSLNPPISTQKSSHPPINVDYMEKEFSGHGVSFTELGENCVLKMELENGSNASLMLPTGFITSYKAYMWHGGTLELLHTSVSKEEDGSAVVQGGVSMDFNCRTGDAMSWSPSTWALLDVRGSPQKDIQVELISSDSEGMIEVKYIVTLEPDTLSTELQISNLTSLPLQLMGSAISHLTVSTPEATYAVGLEGSNYFNRPPLMSDLSIIPPGFVKRRLQASNKLWGQTAHEGLITNWGMTGSDSQGRETEEEQEIEEMEEEENDNYIHLTEKMSRIYTSAPRRFSVIDRGRRNSVIVGRDGFDEMYMFSPGSNYECSIVNLWRNLIREDGPVKLCERVEQKTKKKVELISPLPKKGKDGGASGGDGDKKMEEKPVKKPDDKKTKQLRYPAPGAPELAKRVKELLMGSGFKLVKEDKARGLDHGAWVPLMLMYPKADVPVC</sequence>
<dbReference type="PANTHER" id="PTHR11122:SF15">
    <property type="entry name" value="PROTEIN NDH-DEPENDENT CYCLIC ELECTRON FLOW 5"/>
    <property type="match status" value="1"/>
</dbReference>
<dbReference type="Gene3D" id="3.40.830.10">
    <property type="entry name" value="LigB-like"/>
    <property type="match status" value="1"/>
</dbReference>
<feature type="region of interest" description="Disordered" evidence="1">
    <location>
        <begin position="288"/>
        <end position="314"/>
    </location>
</feature>
<gene>
    <name evidence="3" type="ORF">NE237_028842</name>
</gene>
<evidence type="ECO:0000313" key="4">
    <source>
        <dbReference type="Proteomes" id="UP001141806"/>
    </source>
</evidence>
<dbReference type="Gene3D" id="2.70.98.10">
    <property type="match status" value="1"/>
</dbReference>
<evidence type="ECO:0000313" key="3">
    <source>
        <dbReference type="EMBL" id="KAJ4952010.1"/>
    </source>
</evidence>
<dbReference type="SUPFAM" id="SSF53213">
    <property type="entry name" value="LigB-like"/>
    <property type="match status" value="1"/>
</dbReference>
<dbReference type="AlphaFoldDB" id="A0A9Q0JVJ0"/>
<dbReference type="PANTHER" id="PTHR11122">
    <property type="entry name" value="APOSPORY-ASSOCIATED PROTEIN C-RELATED"/>
    <property type="match status" value="1"/>
</dbReference>
<dbReference type="InterPro" id="IPR004183">
    <property type="entry name" value="Xdiol_dOase_suB"/>
</dbReference>
<feature type="compositionally biased region" description="Basic and acidic residues" evidence="1">
    <location>
        <begin position="417"/>
        <end position="435"/>
    </location>
</feature>
<protein>
    <recommendedName>
        <fullName evidence="2">Extradiol ring-cleavage dioxygenase class III enzyme subunit B domain-containing protein</fullName>
    </recommendedName>
</protein>
<evidence type="ECO:0000259" key="2">
    <source>
        <dbReference type="Pfam" id="PF02900"/>
    </source>
</evidence>